<dbReference type="EMBL" id="BANI01000086">
    <property type="protein sequence ID" value="GAN96740.1"/>
    <property type="molecule type" value="Genomic_DNA"/>
</dbReference>
<reference evidence="1 2" key="1">
    <citation type="submission" date="2012-11" db="EMBL/GenBank/DDBJ databases">
        <title>Whole genome sequence of Gluconacetobacter europaeus NBRC3261.</title>
        <authorList>
            <person name="Azuma Y."/>
            <person name="Higashiura N."/>
            <person name="Hirakawa H."/>
            <person name="Matsushita K."/>
        </authorList>
    </citation>
    <scope>NUCLEOTIDE SEQUENCE [LARGE SCALE GENOMIC DNA]</scope>
    <source>
        <strain evidence="1 2">NBRC 3261</strain>
    </source>
</reference>
<comment type="caution">
    <text evidence="1">The sequence shown here is derived from an EMBL/GenBank/DDBJ whole genome shotgun (WGS) entry which is preliminary data.</text>
</comment>
<protein>
    <submittedName>
        <fullName evidence="1">Uncharacterized protein</fullName>
    </submittedName>
</protein>
<name>A0A0D6Q199_KOMEU</name>
<dbReference type="Proteomes" id="UP000032675">
    <property type="component" value="Unassembled WGS sequence"/>
</dbReference>
<organism evidence="1 2">
    <name type="scientific">Komagataeibacter europaeus NBRC 3261</name>
    <dbReference type="NCBI Taxonomy" id="1234669"/>
    <lineage>
        <taxon>Bacteria</taxon>
        <taxon>Pseudomonadati</taxon>
        <taxon>Pseudomonadota</taxon>
        <taxon>Alphaproteobacteria</taxon>
        <taxon>Acetobacterales</taxon>
        <taxon>Acetobacteraceae</taxon>
        <taxon>Komagataeibacter</taxon>
    </lineage>
</organism>
<dbReference type="AlphaFoldDB" id="A0A0D6Q199"/>
<gene>
    <name evidence="1" type="ORF">Geu3261_0093_023</name>
</gene>
<accession>A0A0D6Q199</accession>
<evidence type="ECO:0000313" key="2">
    <source>
        <dbReference type="Proteomes" id="UP000032675"/>
    </source>
</evidence>
<proteinExistence type="predicted"/>
<evidence type="ECO:0000313" key="1">
    <source>
        <dbReference type="EMBL" id="GAN96740.1"/>
    </source>
</evidence>
<sequence>MVGIHAWQYNEDETMGRLIGSFVGAGLGLGLCQYLNGSIPWWMWLGVGVSVYIQVRELRT</sequence>